<feature type="binding site" evidence="1">
    <location>
        <position position="150"/>
    </location>
    <ligand>
        <name>ATP</name>
        <dbReference type="ChEBI" id="CHEBI:30616"/>
    </ligand>
</feature>
<evidence type="ECO:0000313" key="4">
    <source>
        <dbReference type="EMBL" id="MDV2887129.1"/>
    </source>
</evidence>
<feature type="binding site" evidence="1">
    <location>
        <position position="222"/>
    </location>
    <ligand>
        <name>Mg(2+)</name>
        <dbReference type="ChEBI" id="CHEBI:18420"/>
        <label>5</label>
    </ligand>
</feature>
<feature type="binding site" evidence="1">
    <location>
        <position position="106"/>
    </location>
    <ligand>
        <name>ATP</name>
        <dbReference type="ChEBI" id="CHEBI:30616"/>
    </ligand>
</feature>
<protein>
    <recommendedName>
        <fullName evidence="1">Thiamine-monophosphate kinase</fullName>
        <shortName evidence="1">TMP kinase</shortName>
        <shortName evidence="1">Thiamine-phosphate kinase</shortName>
        <ecNumber evidence="1">2.7.4.16</ecNumber>
    </recommendedName>
</protein>
<feature type="binding site" evidence="1">
    <location>
        <position position="124"/>
    </location>
    <ligand>
        <name>Mg(2+)</name>
        <dbReference type="ChEBI" id="CHEBI:18420"/>
        <label>1</label>
    </ligand>
</feature>
<comment type="caution">
    <text evidence="4">The sequence shown here is derived from an EMBL/GenBank/DDBJ whole genome shotgun (WGS) entry which is preliminary data.</text>
</comment>
<dbReference type="GO" id="GO:0009229">
    <property type="term" value="P:thiamine diphosphate biosynthetic process"/>
    <property type="evidence" value="ECO:0007669"/>
    <property type="project" value="UniProtKB-UniRule"/>
</dbReference>
<keyword evidence="1" id="KW-0547">Nucleotide-binding</keyword>
<gene>
    <name evidence="1 4" type="primary">thiL</name>
    <name evidence="4" type="ORF">RYX45_18250</name>
</gene>
<feature type="binding site" evidence="1">
    <location>
        <position position="30"/>
    </location>
    <ligand>
        <name>Mg(2+)</name>
        <dbReference type="ChEBI" id="CHEBI:18420"/>
        <label>4</label>
    </ligand>
</feature>
<comment type="caution">
    <text evidence="1">Lacks conserved residue(s) required for the propagation of feature annotation.</text>
</comment>
<dbReference type="Pfam" id="PF00586">
    <property type="entry name" value="AIRS"/>
    <property type="match status" value="1"/>
</dbReference>
<comment type="miscellaneous">
    <text evidence="1">Reaction mechanism of ThiL seems to utilize a direct, inline transfer of the gamma-phosphate of ATP to TMP rather than a phosphorylated enzyme intermediate.</text>
</comment>
<keyword evidence="1 4" id="KW-0808">Transferase</keyword>
<dbReference type="InterPro" id="IPR006283">
    <property type="entry name" value="ThiL-like"/>
</dbReference>
<dbReference type="SUPFAM" id="SSF55326">
    <property type="entry name" value="PurM N-terminal domain-like"/>
    <property type="match status" value="1"/>
</dbReference>
<feature type="binding site" evidence="1">
    <location>
        <position position="219"/>
    </location>
    <ligand>
        <name>Mg(2+)</name>
        <dbReference type="ChEBI" id="CHEBI:18420"/>
        <label>3</label>
    </ligand>
</feature>
<feature type="binding site" evidence="1">
    <location>
        <position position="54"/>
    </location>
    <ligand>
        <name>substrate</name>
    </ligand>
</feature>
<dbReference type="InterPro" id="IPR036921">
    <property type="entry name" value="PurM-like_N_sf"/>
</dbReference>
<dbReference type="EC" id="2.7.4.16" evidence="1"/>
<accession>A0AAJ2U2I2</accession>
<feature type="binding site" evidence="1">
    <location>
        <position position="47"/>
    </location>
    <ligand>
        <name>Mg(2+)</name>
        <dbReference type="ChEBI" id="CHEBI:18420"/>
        <label>2</label>
    </ligand>
</feature>
<dbReference type="PANTHER" id="PTHR30270:SF0">
    <property type="entry name" value="THIAMINE-MONOPHOSPHATE KINASE"/>
    <property type="match status" value="1"/>
</dbReference>
<dbReference type="CDD" id="cd02194">
    <property type="entry name" value="ThiL"/>
    <property type="match status" value="1"/>
</dbReference>
<feature type="binding site" evidence="1">
    <location>
        <position position="76"/>
    </location>
    <ligand>
        <name>Mg(2+)</name>
        <dbReference type="ChEBI" id="CHEBI:18420"/>
        <label>2</label>
    </ligand>
</feature>
<dbReference type="RefSeq" id="WP_323467593.1">
    <property type="nucleotide sequence ID" value="NZ_CP144224.1"/>
</dbReference>
<dbReference type="GO" id="GO:0005524">
    <property type="term" value="F:ATP binding"/>
    <property type="evidence" value="ECO:0007669"/>
    <property type="project" value="UniProtKB-UniRule"/>
</dbReference>
<name>A0AAJ2U2I2_ALKPS</name>
<keyword evidence="1" id="KW-0067">ATP-binding</keyword>
<dbReference type="SUPFAM" id="SSF56042">
    <property type="entry name" value="PurM C-terminal domain-like"/>
    <property type="match status" value="1"/>
</dbReference>
<dbReference type="PANTHER" id="PTHR30270">
    <property type="entry name" value="THIAMINE-MONOPHOSPHATE KINASE"/>
    <property type="match status" value="1"/>
</dbReference>
<keyword evidence="1" id="KW-0460">Magnesium</keyword>
<feature type="binding site" evidence="1">
    <location>
        <position position="76"/>
    </location>
    <ligand>
        <name>Mg(2+)</name>
        <dbReference type="ChEBI" id="CHEBI:18420"/>
        <label>3</label>
    </ligand>
</feature>
<dbReference type="AlphaFoldDB" id="A0AAJ2U2I2"/>
<dbReference type="GO" id="GO:0009030">
    <property type="term" value="F:thiamine-phosphate kinase activity"/>
    <property type="evidence" value="ECO:0007669"/>
    <property type="project" value="UniProtKB-UniRule"/>
</dbReference>
<sequence length="330" mass="36180">MNVKDEFSFISKITPRHTHQSSLKVAIGDDAAVYSGTDLFDEVICVDTMVEGIHFRKDTLTPYQIGKKALAVNLSDLAAMGAVPHYYLVSIAIPKSWSEEQLEAVYHGMNDLADQFKVDLIGGDTVSIQESLVITVTVIGRVEKNRSLLRSSAEVGDNVFVTGYVGGSAAGLSLLLEKGNEASYFDHEQELIKAHQEPVPQVRAGRIFAQSNERISLNDVSDGLASEANEIAEASQVTLLLYEEKLPLHPAMSANELDQQLDAALYGGEDFQLIGTASKETFPLIQAECKRQGISLHLIGEVIDNQPAVYLQKENEKILLSKKGYNHFSK</sequence>
<dbReference type="GO" id="GO:0000287">
    <property type="term" value="F:magnesium ion binding"/>
    <property type="evidence" value="ECO:0007669"/>
    <property type="project" value="UniProtKB-UniRule"/>
</dbReference>
<feature type="binding site" evidence="1">
    <location>
        <position position="47"/>
    </location>
    <ligand>
        <name>Mg(2+)</name>
        <dbReference type="ChEBI" id="CHEBI:18420"/>
        <label>1</label>
    </ligand>
</feature>
<comment type="pathway">
    <text evidence="1">Cofactor biosynthesis; thiamine diphosphate biosynthesis; thiamine diphosphate from thiamine phosphate: step 1/1.</text>
</comment>
<dbReference type="GO" id="GO:0009228">
    <property type="term" value="P:thiamine biosynthetic process"/>
    <property type="evidence" value="ECO:0007669"/>
    <property type="project" value="UniProtKB-KW"/>
</dbReference>
<organism evidence="4 5">
    <name type="scientific">Alkalihalophilus pseudofirmus</name>
    <name type="common">Bacillus pseudofirmus</name>
    <dbReference type="NCBI Taxonomy" id="79885"/>
    <lineage>
        <taxon>Bacteria</taxon>
        <taxon>Bacillati</taxon>
        <taxon>Bacillota</taxon>
        <taxon>Bacilli</taxon>
        <taxon>Bacillales</taxon>
        <taxon>Bacillaceae</taxon>
        <taxon>Alkalihalophilus</taxon>
    </lineage>
</organism>
<feature type="binding site" evidence="1">
    <location>
        <position position="221"/>
    </location>
    <ligand>
        <name>ATP</name>
        <dbReference type="ChEBI" id="CHEBI:30616"/>
    </ligand>
</feature>
<keyword evidence="1 4" id="KW-0418">Kinase</keyword>
<dbReference type="EMBL" id="JAWJAY010000008">
    <property type="protein sequence ID" value="MDV2887129.1"/>
    <property type="molecule type" value="Genomic_DNA"/>
</dbReference>
<proteinExistence type="inferred from homology"/>
<keyword evidence="1" id="KW-0479">Metal-binding</keyword>
<feature type="binding site" evidence="1">
    <location>
        <position position="30"/>
    </location>
    <ligand>
        <name>Mg(2+)</name>
        <dbReference type="ChEBI" id="CHEBI:18420"/>
        <label>3</label>
    </ligand>
</feature>
<evidence type="ECO:0000313" key="5">
    <source>
        <dbReference type="Proteomes" id="UP001285636"/>
    </source>
</evidence>
<dbReference type="InterPro" id="IPR010918">
    <property type="entry name" value="PurM-like_C_dom"/>
</dbReference>
<dbReference type="InterPro" id="IPR036676">
    <property type="entry name" value="PurM-like_C_sf"/>
</dbReference>
<comment type="catalytic activity">
    <reaction evidence="1">
        <text>thiamine phosphate + ATP = thiamine diphosphate + ADP</text>
        <dbReference type="Rhea" id="RHEA:15913"/>
        <dbReference type="ChEBI" id="CHEBI:30616"/>
        <dbReference type="ChEBI" id="CHEBI:37575"/>
        <dbReference type="ChEBI" id="CHEBI:58937"/>
        <dbReference type="ChEBI" id="CHEBI:456216"/>
        <dbReference type="EC" id="2.7.4.16"/>
    </reaction>
</comment>
<dbReference type="Gene3D" id="3.90.650.10">
    <property type="entry name" value="PurM-like C-terminal domain"/>
    <property type="match status" value="1"/>
</dbReference>
<dbReference type="PIRSF" id="PIRSF005303">
    <property type="entry name" value="Thiam_monoph_kin"/>
    <property type="match status" value="1"/>
</dbReference>
<comment type="similarity">
    <text evidence="1">Belongs to the thiamine-monophosphate kinase family.</text>
</comment>
<evidence type="ECO:0000256" key="1">
    <source>
        <dbReference type="HAMAP-Rule" id="MF_02128"/>
    </source>
</evidence>
<feature type="domain" description="PurM-like C-terminal" evidence="3">
    <location>
        <begin position="154"/>
        <end position="306"/>
    </location>
</feature>
<feature type="binding site" evidence="1">
    <location>
        <begin position="123"/>
        <end position="124"/>
    </location>
    <ligand>
        <name>ATP</name>
        <dbReference type="ChEBI" id="CHEBI:30616"/>
    </ligand>
</feature>
<dbReference type="Pfam" id="PF02769">
    <property type="entry name" value="AIRS_C"/>
    <property type="match status" value="1"/>
</dbReference>
<dbReference type="InterPro" id="IPR016188">
    <property type="entry name" value="PurM-like_N"/>
</dbReference>
<dbReference type="NCBIfam" id="TIGR01379">
    <property type="entry name" value="thiL"/>
    <property type="match status" value="1"/>
</dbReference>
<evidence type="ECO:0000259" key="3">
    <source>
        <dbReference type="Pfam" id="PF02769"/>
    </source>
</evidence>
<feature type="domain" description="PurM-like N-terminal" evidence="2">
    <location>
        <begin position="28"/>
        <end position="142"/>
    </location>
</feature>
<feature type="binding site" evidence="1">
    <location>
        <position position="269"/>
    </location>
    <ligand>
        <name>substrate</name>
    </ligand>
</feature>
<evidence type="ECO:0000259" key="2">
    <source>
        <dbReference type="Pfam" id="PF00586"/>
    </source>
</evidence>
<feature type="binding site" evidence="1">
    <location>
        <position position="76"/>
    </location>
    <ligand>
        <name>Mg(2+)</name>
        <dbReference type="ChEBI" id="CHEBI:18420"/>
        <label>4</label>
    </ligand>
</feature>
<feature type="binding site" evidence="1">
    <location>
        <position position="325"/>
    </location>
    <ligand>
        <name>substrate</name>
    </ligand>
</feature>
<keyword evidence="1" id="KW-0784">Thiamine biosynthesis</keyword>
<dbReference type="Gene3D" id="3.30.1330.10">
    <property type="entry name" value="PurM-like, N-terminal domain"/>
    <property type="match status" value="1"/>
</dbReference>
<dbReference type="Proteomes" id="UP001285636">
    <property type="component" value="Unassembled WGS sequence"/>
</dbReference>
<comment type="function">
    <text evidence="1">Catalyzes the ATP-dependent phosphorylation of thiamine-monophosphate (TMP) to form thiamine-pyrophosphate (TPP), the active form of vitamin B1.</text>
</comment>
<dbReference type="HAMAP" id="MF_02128">
    <property type="entry name" value="TMP_kinase"/>
    <property type="match status" value="1"/>
</dbReference>
<reference evidence="4" key="1">
    <citation type="submission" date="2023-10" db="EMBL/GenBank/DDBJ databases">
        <title>Screening of Alkalihalophilus pseudofirmusBZ-TG-HK211 and Its Alleviation of Salt Stress on Rapeseed Growth.</title>
        <authorList>
            <person name="Zhao B."/>
            <person name="Guo T."/>
        </authorList>
    </citation>
    <scope>NUCLEOTIDE SEQUENCE</scope>
    <source>
        <strain evidence="4">BZ-TG-HK211</strain>
    </source>
</reference>